<name>A0AAE4AM14_9FIRM</name>
<evidence type="ECO:0000313" key="1">
    <source>
        <dbReference type="EMBL" id="MDQ0153699.1"/>
    </source>
</evidence>
<sequence>MDLKKPLSYDEQEQKLLDHGVIPCSEIQPFLQHVNYYRLTGYTLHLRKDSHSSELNSRIDFSEIYNLYTFDYELRSLLRKYLEIIEIYCKTQISNSFALEKCTGAPYDQHYNENNYYDKKGYQHVMETFNRERGYYSENLIVKHHNNKYSGKMPLWAMVELMSFSNVSKLYNAMYSSSQQLIANRFGIGRTTLSNHLHCMSVLRNKCSHCARLINSNFNPPAKLSPRFLQRNPTVNNSSLFAYLIVLKWRLPNEDLKVKFKSELLKLIEENESPITLSLIGFPANYKNIL</sequence>
<proteinExistence type="predicted"/>
<organism evidence="1 2">
    <name type="scientific">Moryella indoligenes</name>
    <dbReference type="NCBI Taxonomy" id="371674"/>
    <lineage>
        <taxon>Bacteria</taxon>
        <taxon>Bacillati</taxon>
        <taxon>Bacillota</taxon>
        <taxon>Clostridia</taxon>
        <taxon>Lachnospirales</taxon>
        <taxon>Lachnospiraceae</taxon>
        <taxon>Moryella</taxon>
    </lineage>
</organism>
<evidence type="ECO:0000313" key="2">
    <source>
        <dbReference type="Proteomes" id="UP001241537"/>
    </source>
</evidence>
<dbReference type="InterPro" id="IPR011664">
    <property type="entry name" value="Abi_system_AbiD/AbiF-like"/>
</dbReference>
<dbReference type="AlphaFoldDB" id="A0AAE4AM14"/>
<accession>A0AAE4AM14</accession>
<dbReference type="Proteomes" id="UP001241537">
    <property type="component" value="Unassembled WGS sequence"/>
</dbReference>
<reference evidence="1" key="1">
    <citation type="submission" date="2023-07" db="EMBL/GenBank/DDBJ databases">
        <title>Genomic Encyclopedia of Type Strains, Phase IV (KMG-IV): sequencing the most valuable type-strain genomes for metagenomic binning, comparative biology and taxonomic classification.</title>
        <authorList>
            <person name="Goeker M."/>
        </authorList>
    </citation>
    <scope>NUCLEOTIDE SEQUENCE</scope>
    <source>
        <strain evidence="1">DSM 19659</strain>
    </source>
</reference>
<gene>
    <name evidence="1" type="ORF">J2S20_002427</name>
</gene>
<comment type="caution">
    <text evidence="1">The sequence shown here is derived from an EMBL/GenBank/DDBJ whole genome shotgun (WGS) entry which is preliminary data.</text>
</comment>
<dbReference type="RefSeq" id="WP_307255573.1">
    <property type="nucleotide sequence ID" value="NZ_JAUSTO010000042.1"/>
</dbReference>
<keyword evidence="2" id="KW-1185">Reference proteome</keyword>
<dbReference type="EMBL" id="JAUSTO010000042">
    <property type="protein sequence ID" value="MDQ0153699.1"/>
    <property type="molecule type" value="Genomic_DNA"/>
</dbReference>
<dbReference type="Pfam" id="PF07751">
    <property type="entry name" value="Abi_2"/>
    <property type="match status" value="1"/>
</dbReference>
<protein>
    <submittedName>
        <fullName evidence="1">Abortive infection bacteriophage resistance protein</fullName>
    </submittedName>
</protein>